<sequence>MHQQLIRGVTIRPLRPSTGLQHKAITLPLGPAPRPRVQEYNSLNHRSLATASSSISVPHLRAPNLLHARQPSHVDLVAHHLQSQGILKVTLDFPDPESTYLQHLIASLHQHHGHKLPISHSAGRGWFWDVRPAASNFQTRNHQARSETMAEFPWHTDCSYEDPTPRLFALQVLRHDHLGGGTLSVTNADQLVRQLSPRTRLALARDEFQIAIPREFAKSPDRTTITGRLLSTSRGHGALRFRRDILTPLTPAAAHALDELDAALARVQVLAPHATLHLQAADLPSGSVILVDNFRWLHARNDVKDPARHLRRVRWDAVPFATKP</sequence>
<dbReference type="GO" id="GO:0051213">
    <property type="term" value="F:dioxygenase activity"/>
    <property type="evidence" value="ECO:0007669"/>
    <property type="project" value="UniProtKB-KW"/>
</dbReference>
<dbReference type="eggNOG" id="ENOG502S1E9">
    <property type="taxonomic scope" value="Eukaryota"/>
</dbReference>
<dbReference type="OrthoDB" id="2960375at2759"/>
<organism evidence="3 4">
    <name type="scientific">Metarhizium robertsii</name>
    <dbReference type="NCBI Taxonomy" id="568076"/>
    <lineage>
        <taxon>Eukaryota</taxon>
        <taxon>Fungi</taxon>
        <taxon>Dikarya</taxon>
        <taxon>Ascomycota</taxon>
        <taxon>Pezizomycotina</taxon>
        <taxon>Sordariomycetes</taxon>
        <taxon>Hypocreomycetidae</taxon>
        <taxon>Hypocreales</taxon>
        <taxon>Clavicipitaceae</taxon>
        <taxon>Metarhizium</taxon>
    </lineage>
</organism>
<evidence type="ECO:0000313" key="4">
    <source>
        <dbReference type="Proteomes" id="UP000030151"/>
    </source>
</evidence>
<gene>
    <name evidence="3" type="ORF">X797_001570</name>
</gene>
<reference evidence="3 4" key="1">
    <citation type="submission" date="2014-02" db="EMBL/GenBank/DDBJ databases">
        <title>The genome sequence of the entomopathogenic fungus Metarhizium robertsii ARSEF 2575.</title>
        <authorList>
            <person name="Giuliano Garisto Donzelli B."/>
            <person name="Roe B.A."/>
            <person name="Macmil S.L."/>
            <person name="Krasnoff S.B."/>
            <person name="Gibson D.M."/>
        </authorList>
    </citation>
    <scope>NUCLEOTIDE SEQUENCE [LARGE SCALE GENOMIC DNA]</scope>
    <source>
        <strain evidence="3 4">ARSEF 2575</strain>
    </source>
</reference>
<dbReference type="AlphaFoldDB" id="A0A0A1V2P7"/>
<keyword evidence="1" id="KW-0560">Oxidoreductase</keyword>
<dbReference type="Gene3D" id="3.60.130.10">
    <property type="entry name" value="Clavaminate synthase-like"/>
    <property type="match status" value="1"/>
</dbReference>
<dbReference type="EMBL" id="JELW01000002">
    <property type="protein sequence ID" value="EXV03901.1"/>
    <property type="molecule type" value="Genomic_DNA"/>
</dbReference>
<dbReference type="Pfam" id="PF02668">
    <property type="entry name" value="TauD"/>
    <property type="match status" value="1"/>
</dbReference>
<proteinExistence type="predicted"/>
<accession>A0A0A1V2P7</accession>
<evidence type="ECO:0000259" key="2">
    <source>
        <dbReference type="Pfam" id="PF02668"/>
    </source>
</evidence>
<comment type="caution">
    <text evidence="3">The sequence shown here is derived from an EMBL/GenBank/DDBJ whole genome shotgun (WGS) entry which is preliminary data.</text>
</comment>
<protein>
    <submittedName>
        <fullName evidence="3">Taurine catabolism dioxygenase family protein</fullName>
    </submittedName>
</protein>
<name>A0A0A1V2P7_9HYPO</name>
<evidence type="ECO:0000256" key="1">
    <source>
        <dbReference type="ARBA" id="ARBA00023002"/>
    </source>
</evidence>
<keyword evidence="3" id="KW-0223">Dioxygenase</keyword>
<feature type="domain" description="TauD/TfdA-like" evidence="2">
    <location>
        <begin position="138"/>
        <end position="313"/>
    </location>
</feature>
<dbReference type="HOGENOM" id="CLU_059205_0_0_1"/>
<dbReference type="SUPFAM" id="SSF51197">
    <property type="entry name" value="Clavaminate synthase-like"/>
    <property type="match status" value="1"/>
</dbReference>
<dbReference type="Proteomes" id="UP000030151">
    <property type="component" value="Unassembled WGS sequence"/>
</dbReference>
<dbReference type="InterPro" id="IPR003819">
    <property type="entry name" value="TauD/TfdA-like"/>
</dbReference>
<evidence type="ECO:0000313" key="3">
    <source>
        <dbReference type="EMBL" id="EXV03901.1"/>
    </source>
</evidence>
<dbReference type="InterPro" id="IPR042098">
    <property type="entry name" value="TauD-like_sf"/>
</dbReference>